<protein>
    <submittedName>
        <fullName evidence="3">SRPBCC domain-containing protein</fullName>
    </submittedName>
</protein>
<evidence type="ECO:0000313" key="3">
    <source>
        <dbReference type="EMBL" id="MBN2908649.1"/>
    </source>
</evidence>
<dbReference type="InterPro" id="IPR023393">
    <property type="entry name" value="START-like_dom_sf"/>
</dbReference>
<keyword evidence="4" id="KW-1185">Reference proteome</keyword>
<dbReference type="Proteomes" id="UP001177120">
    <property type="component" value="Unassembled WGS sequence"/>
</dbReference>
<sequence>MQGNNRDTLPEIRHTAIFHASIQKVWEAISTSEGIAAWFMPNDFQPKTGHEFTLQTPFGPTPCKVLELNPPYRLSFSWGNDWRVSFELKDLEGKTQFTLIHSGWGEPDQIVPESGLKQSEVRNRMDHGWKSIVTERLREVVEK</sequence>
<proteinExistence type="inferred from homology"/>
<evidence type="ECO:0000259" key="2">
    <source>
        <dbReference type="Pfam" id="PF08327"/>
    </source>
</evidence>
<gene>
    <name evidence="3" type="ORF">JQC72_03835</name>
</gene>
<dbReference type="Pfam" id="PF08327">
    <property type="entry name" value="AHSA1"/>
    <property type="match status" value="1"/>
</dbReference>
<feature type="domain" description="Activator of Hsp90 ATPase homologue 1/2-like C-terminal" evidence="2">
    <location>
        <begin position="20"/>
        <end position="142"/>
    </location>
</feature>
<name>A0ABS2WGK9_9BACL</name>
<evidence type="ECO:0000313" key="4">
    <source>
        <dbReference type="Proteomes" id="UP001177120"/>
    </source>
</evidence>
<evidence type="ECO:0000256" key="1">
    <source>
        <dbReference type="ARBA" id="ARBA00006817"/>
    </source>
</evidence>
<accession>A0ABS2WGK9</accession>
<comment type="caution">
    <text evidence="3">The sequence shown here is derived from an EMBL/GenBank/DDBJ whole genome shotgun (WGS) entry which is preliminary data.</text>
</comment>
<dbReference type="RefSeq" id="WP_205492939.1">
    <property type="nucleotide sequence ID" value="NZ_JAFHAP010000004.1"/>
</dbReference>
<dbReference type="SUPFAM" id="SSF55961">
    <property type="entry name" value="Bet v1-like"/>
    <property type="match status" value="1"/>
</dbReference>
<reference evidence="3" key="1">
    <citation type="journal article" date="2024" name="Int. J. Syst. Evol. Microbiol.">
        <title>Polycladomyces zharkentensis sp. nov., a novel thermophilic cellulose- and starch-degrading member of the Bacillota from a geothermal aquifer in Kazakhstan.</title>
        <authorList>
            <person name="Mashzhan A."/>
            <person name="Kistaubayeva A."/>
            <person name="Javier-Lopez R."/>
            <person name="Bissenova U."/>
            <person name="Bissenbay A."/>
            <person name="Birkeland N.K."/>
        </authorList>
    </citation>
    <scope>NUCLEOTIDE SEQUENCE</scope>
    <source>
        <strain evidence="3">ZKZ2T</strain>
    </source>
</reference>
<comment type="similarity">
    <text evidence="1">Belongs to the AHA1 family.</text>
</comment>
<dbReference type="InterPro" id="IPR013538">
    <property type="entry name" value="ASHA1/2-like_C"/>
</dbReference>
<organism evidence="3 4">
    <name type="scientific">Polycladomyces zharkentensis</name>
    <dbReference type="NCBI Taxonomy" id="2807616"/>
    <lineage>
        <taxon>Bacteria</taxon>
        <taxon>Bacillati</taxon>
        <taxon>Bacillota</taxon>
        <taxon>Bacilli</taxon>
        <taxon>Bacillales</taxon>
        <taxon>Thermoactinomycetaceae</taxon>
        <taxon>Polycladomyces</taxon>
    </lineage>
</organism>
<dbReference type="Gene3D" id="3.30.530.20">
    <property type="match status" value="1"/>
</dbReference>
<dbReference type="CDD" id="cd07814">
    <property type="entry name" value="SRPBCC_CalC_Aha1-like"/>
    <property type="match status" value="1"/>
</dbReference>
<dbReference type="EMBL" id="JAFHAP010000004">
    <property type="protein sequence ID" value="MBN2908649.1"/>
    <property type="molecule type" value="Genomic_DNA"/>
</dbReference>